<comment type="caution">
    <text evidence="1">The sequence shown here is derived from an EMBL/GenBank/DDBJ whole genome shotgun (WGS) entry which is preliminary data.</text>
</comment>
<evidence type="ECO:0000313" key="1">
    <source>
        <dbReference type="EMBL" id="KAK1870242.1"/>
    </source>
</evidence>
<accession>A0ACC3CJ53</accession>
<sequence length="249" mass="24748">MRTALQASSAVRGHWVDLCGALERFLLKFGDVIVPGQAHDEAFGPGGSFGAAVHRLRTDPSHLLQDEAEKSKLIAWGFDWRLSLAAGVERLAHQRQRAGRVAGRVTLTALVAADKTAGMVSVAGGTMAMGAAPGGTAAAGAPPGNRREVAAPAPAAAADERVDAGPGAEVDVLPAMIDVKATSAACGAAATTDVTGGSAMVAAITGASIPAVPSSWPPSPRPPCPLPAGRGADDGGVAEPAACTLTPTG</sequence>
<proteinExistence type="predicted"/>
<dbReference type="EMBL" id="CM020620">
    <property type="protein sequence ID" value="KAK1870242.1"/>
    <property type="molecule type" value="Genomic_DNA"/>
</dbReference>
<evidence type="ECO:0000313" key="2">
    <source>
        <dbReference type="Proteomes" id="UP000798662"/>
    </source>
</evidence>
<gene>
    <name evidence="1" type="ORF">I4F81_012704</name>
</gene>
<organism evidence="1 2">
    <name type="scientific">Pyropia yezoensis</name>
    <name type="common">Susabi-nori</name>
    <name type="synonym">Porphyra yezoensis</name>
    <dbReference type="NCBI Taxonomy" id="2788"/>
    <lineage>
        <taxon>Eukaryota</taxon>
        <taxon>Rhodophyta</taxon>
        <taxon>Bangiophyceae</taxon>
        <taxon>Bangiales</taxon>
        <taxon>Bangiaceae</taxon>
        <taxon>Pyropia</taxon>
    </lineage>
</organism>
<name>A0ACC3CJ53_PYRYE</name>
<reference evidence="1" key="1">
    <citation type="submission" date="2019-11" db="EMBL/GenBank/DDBJ databases">
        <title>Nori genome reveals adaptations in red seaweeds to the harsh intertidal environment.</title>
        <authorList>
            <person name="Wang D."/>
            <person name="Mao Y."/>
        </authorList>
    </citation>
    <scope>NUCLEOTIDE SEQUENCE</scope>
    <source>
        <tissue evidence="1">Gametophyte</tissue>
    </source>
</reference>
<dbReference type="Proteomes" id="UP000798662">
    <property type="component" value="Chromosome 3"/>
</dbReference>
<keyword evidence="2" id="KW-1185">Reference proteome</keyword>
<protein>
    <submittedName>
        <fullName evidence="1">Uncharacterized protein</fullName>
    </submittedName>
</protein>